<reference evidence="4" key="1">
    <citation type="submission" date="2021-09" db="EMBL/GenBank/DDBJ databases">
        <authorList>
            <consortium name="AG Swart"/>
            <person name="Singh M."/>
            <person name="Singh A."/>
            <person name="Seah K."/>
            <person name="Emmerich C."/>
        </authorList>
    </citation>
    <scope>NUCLEOTIDE SEQUENCE</scope>
    <source>
        <strain evidence="4">ATCC30299</strain>
    </source>
</reference>
<dbReference type="SMART" id="SM00054">
    <property type="entry name" value="EFh"/>
    <property type="match status" value="2"/>
</dbReference>
<dbReference type="PROSITE" id="PS00018">
    <property type="entry name" value="EF_HAND_1"/>
    <property type="match status" value="2"/>
</dbReference>
<dbReference type="CDD" id="cd00051">
    <property type="entry name" value="EFh"/>
    <property type="match status" value="1"/>
</dbReference>
<feature type="compositionally biased region" description="Polar residues" evidence="2">
    <location>
        <begin position="76"/>
        <end position="90"/>
    </location>
</feature>
<dbReference type="AlphaFoldDB" id="A0AAU9IVS0"/>
<accession>A0AAU9IVS0</accession>
<dbReference type="InterPro" id="IPR018247">
    <property type="entry name" value="EF_Hand_1_Ca_BS"/>
</dbReference>
<dbReference type="PROSITE" id="PS50222">
    <property type="entry name" value="EF_HAND_2"/>
    <property type="match status" value="2"/>
</dbReference>
<feature type="region of interest" description="Disordered" evidence="2">
    <location>
        <begin position="76"/>
        <end position="102"/>
    </location>
</feature>
<evidence type="ECO:0000313" key="4">
    <source>
        <dbReference type="EMBL" id="CAG9318922.1"/>
    </source>
</evidence>
<sequence length="633" mass="72586">MGCCEATEKERGDRESEFSIIDRLNVMKKPLNFQEQLPAKITVDNWSQTEIEEMKDPITKLHQSIDTKASIIDNSSVLESNSTARTQPKTESAPPVEDLRDPIQSNANNENKIEINMHVEAAQDVKILEEANISNLSGSFVKGIYGLGDKFAGVFARISDEYKYQAQQSIKEEKWRLLQENFIMDEYAKIEVKARKGMPSAKIFQFFEEMMDSKYKTDLKDLRDRRKPRTMTEFLMEFLNRKFGIEKLAMKNLGRILPTLKALVSENHPYACLFARLLQIFHPDPIPYNLALYLVKARYEFQPLIEKADKHKEVIEGKKTQVQIKAEKKTHHDAKFEQAATGGEALIIDVLDHIQSLFENDPESGTIVLEKIFPEKVNLNDIIAFIITNKMKKKGKRPEDIFNKLDKDKGGSIDGEEFIKGAKNELDLWISNENIIKFFQEVDTSGNGEIELDEFQAIINFEKYERAAKNLDYVVKKEKFLNALVDVYEFRQIRDGAYLRQTLIEHNIEQLNIIDFAKAVNGIDPELQSAKVMELYNECLKLSQNPDVGVEKEIFVKIMLKYGVGQLGLGTFAIKELLGTLEERKFVVDISLNEDKASPTKSRSNAKKRSRAMTRPEKAEEKSSDIVKTEESR</sequence>
<evidence type="ECO:0000259" key="3">
    <source>
        <dbReference type="PROSITE" id="PS50222"/>
    </source>
</evidence>
<dbReference type="GO" id="GO:0005509">
    <property type="term" value="F:calcium ion binding"/>
    <property type="evidence" value="ECO:0007669"/>
    <property type="project" value="InterPro"/>
</dbReference>
<dbReference type="InterPro" id="IPR002048">
    <property type="entry name" value="EF_hand_dom"/>
</dbReference>
<feature type="domain" description="EF-hand" evidence="3">
    <location>
        <begin position="430"/>
        <end position="465"/>
    </location>
</feature>
<gene>
    <name evidence="4" type="ORF">BSTOLATCC_MIC22281</name>
</gene>
<feature type="domain" description="EF-hand" evidence="3">
    <location>
        <begin position="393"/>
        <end position="428"/>
    </location>
</feature>
<protein>
    <recommendedName>
        <fullName evidence="3">EF-hand domain-containing protein</fullName>
    </recommendedName>
</protein>
<feature type="region of interest" description="Disordered" evidence="2">
    <location>
        <begin position="595"/>
        <end position="633"/>
    </location>
</feature>
<proteinExistence type="predicted"/>
<dbReference type="SUPFAM" id="SSF47473">
    <property type="entry name" value="EF-hand"/>
    <property type="match status" value="1"/>
</dbReference>
<dbReference type="Proteomes" id="UP001162131">
    <property type="component" value="Unassembled WGS sequence"/>
</dbReference>
<dbReference type="Pfam" id="PF13499">
    <property type="entry name" value="EF-hand_7"/>
    <property type="match status" value="1"/>
</dbReference>
<dbReference type="InterPro" id="IPR011992">
    <property type="entry name" value="EF-hand-dom_pair"/>
</dbReference>
<comment type="caution">
    <text evidence="4">The sequence shown here is derived from an EMBL/GenBank/DDBJ whole genome shotgun (WGS) entry which is preliminary data.</text>
</comment>
<evidence type="ECO:0000256" key="1">
    <source>
        <dbReference type="ARBA" id="ARBA00022837"/>
    </source>
</evidence>
<name>A0AAU9IVS0_9CILI</name>
<keyword evidence="1" id="KW-0106">Calcium</keyword>
<keyword evidence="5" id="KW-1185">Reference proteome</keyword>
<organism evidence="4 5">
    <name type="scientific">Blepharisma stoltei</name>
    <dbReference type="NCBI Taxonomy" id="1481888"/>
    <lineage>
        <taxon>Eukaryota</taxon>
        <taxon>Sar</taxon>
        <taxon>Alveolata</taxon>
        <taxon>Ciliophora</taxon>
        <taxon>Postciliodesmatophora</taxon>
        <taxon>Heterotrichea</taxon>
        <taxon>Heterotrichida</taxon>
        <taxon>Blepharismidae</taxon>
        <taxon>Blepharisma</taxon>
    </lineage>
</organism>
<evidence type="ECO:0000256" key="2">
    <source>
        <dbReference type="SAM" id="MobiDB-lite"/>
    </source>
</evidence>
<evidence type="ECO:0000313" key="5">
    <source>
        <dbReference type="Proteomes" id="UP001162131"/>
    </source>
</evidence>
<dbReference type="EMBL" id="CAJZBQ010000021">
    <property type="protein sequence ID" value="CAG9318922.1"/>
    <property type="molecule type" value="Genomic_DNA"/>
</dbReference>
<dbReference type="Gene3D" id="1.10.238.10">
    <property type="entry name" value="EF-hand"/>
    <property type="match status" value="1"/>
</dbReference>
<feature type="compositionally biased region" description="Basic and acidic residues" evidence="2">
    <location>
        <begin position="614"/>
        <end position="633"/>
    </location>
</feature>